<reference evidence="3" key="1">
    <citation type="submission" date="2020-05" db="EMBL/GenBank/DDBJ databases">
        <authorList>
            <person name="Chiriac C."/>
            <person name="Salcher M."/>
            <person name="Ghai R."/>
            <person name="Kavagutti S V."/>
        </authorList>
    </citation>
    <scope>NUCLEOTIDE SEQUENCE</scope>
</reference>
<gene>
    <name evidence="3" type="ORF">UFOPK2046_00167</name>
</gene>
<feature type="domain" description="DUF1468" evidence="2">
    <location>
        <begin position="17"/>
        <end position="163"/>
    </location>
</feature>
<name>A0A6J6IS71_9ZZZZ</name>
<organism evidence="3">
    <name type="scientific">freshwater metagenome</name>
    <dbReference type="NCBI Taxonomy" id="449393"/>
    <lineage>
        <taxon>unclassified sequences</taxon>
        <taxon>metagenomes</taxon>
        <taxon>ecological metagenomes</taxon>
    </lineage>
</organism>
<dbReference type="InterPro" id="IPR009936">
    <property type="entry name" value="DUF1468"/>
</dbReference>
<accession>A0A6J6IS71</accession>
<feature type="transmembrane region" description="Helical" evidence="1">
    <location>
        <begin position="154"/>
        <end position="172"/>
    </location>
</feature>
<keyword evidence="1" id="KW-0472">Membrane</keyword>
<evidence type="ECO:0000256" key="1">
    <source>
        <dbReference type="SAM" id="Phobius"/>
    </source>
</evidence>
<keyword evidence="1" id="KW-0812">Transmembrane</keyword>
<feature type="transmembrane region" description="Helical" evidence="1">
    <location>
        <begin position="17"/>
        <end position="36"/>
    </location>
</feature>
<feature type="transmembrane region" description="Helical" evidence="1">
    <location>
        <begin position="48"/>
        <end position="68"/>
    </location>
</feature>
<protein>
    <submittedName>
        <fullName evidence="3">Unannotated protein</fullName>
    </submittedName>
</protein>
<evidence type="ECO:0000259" key="2">
    <source>
        <dbReference type="Pfam" id="PF07331"/>
    </source>
</evidence>
<keyword evidence="1" id="KW-1133">Transmembrane helix</keyword>
<feature type="transmembrane region" description="Helical" evidence="1">
    <location>
        <begin position="108"/>
        <end position="134"/>
    </location>
</feature>
<evidence type="ECO:0000313" key="3">
    <source>
        <dbReference type="EMBL" id="CAB4627336.1"/>
    </source>
</evidence>
<sequence length="185" mass="20464">METTKNAPSKFLNGNRITAFVILLVSGNLLNFSLRYGLFLEDGAPGPGLFPAIITAPLVGLCIAWLIIGDREVPKVKQDSDSKDELTAELEAKLDEIQEIDSDGKKRIAWVFFWTIVMFATFERLGSIISLSIYSIGLLFSISNTKSWKVFPSTLLMILLVTFGAVKIGVMLPDPFNIFRIFGGQ</sequence>
<dbReference type="Pfam" id="PF07331">
    <property type="entry name" value="TctB"/>
    <property type="match status" value="1"/>
</dbReference>
<dbReference type="AlphaFoldDB" id="A0A6J6IS71"/>
<dbReference type="EMBL" id="CAEZVP010000014">
    <property type="protein sequence ID" value="CAB4627336.1"/>
    <property type="molecule type" value="Genomic_DNA"/>
</dbReference>
<proteinExistence type="predicted"/>